<gene>
    <name evidence="1" type="ORF">OIDMADRAFT_177641</name>
</gene>
<name>A0A0C3HM33_OIDMZ</name>
<dbReference type="OrthoDB" id="4158087at2759"/>
<dbReference type="AlphaFoldDB" id="A0A0C3HM33"/>
<dbReference type="PANTHER" id="PTHR37540">
    <property type="entry name" value="TRANSCRIPTION FACTOR (ACR-2), PUTATIVE-RELATED-RELATED"/>
    <property type="match status" value="1"/>
</dbReference>
<accession>A0A0C3HM33</accession>
<reference evidence="1 2" key="1">
    <citation type="submission" date="2014-04" db="EMBL/GenBank/DDBJ databases">
        <authorList>
            <consortium name="DOE Joint Genome Institute"/>
            <person name="Kuo A."/>
            <person name="Martino E."/>
            <person name="Perotto S."/>
            <person name="Kohler A."/>
            <person name="Nagy L.G."/>
            <person name="Floudas D."/>
            <person name="Copeland A."/>
            <person name="Barry K.W."/>
            <person name="Cichocki N."/>
            <person name="Veneault-Fourrey C."/>
            <person name="LaButti K."/>
            <person name="Lindquist E.A."/>
            <person name="Lipzen A."/>
            <person name="Lundell T."/>
            <person name="Morin E."/>
            <person name="Murat C."/>
            <person name="Sun H."/>
            <person name="Tunlid A."/>
            <person name="Henrissat B."/>
            <person name="Grigoriev I.V."/>
            <person name="Hibbett D.S."/>
            <person name="Martin F."/>
            <person name="Nordberg H.P."/>
            <person name="Cantor M.N."/>
            <person name="Hua S.X."/>
        </authorList>
    </citation>
    <scope>NUCLEOTIDE SEQUENCE [LARGE SCALE GENOMIC DNA]</scope>
    <source>
        <strain evidence="1 2">Zn</strain>
    </source>
</reference>
<sequence length="502" mass="57360">MDPPLAMMKGRDGVIRDLYDRPVIVVFNSNPTCSKRHELEDDDTEGHTQPLEFINASGPAIEDDAARTLIRTHVMADYKRRRMLQKARVRMKQKAEMLRHAVQDRPQEENDYNFRISNPPPQPGGGLDPFAKYPVQMHQNMYKLIQHYFAVIVPTIIEPGWKDPFPLAMTDAAFFHMFLLRSALHANALRVDIVSSEIIFHKFKAIQLVNSRLQNAADKISNSTIMTIAFLALAECAAGDYKAWDLHMNGLREIIEMKGGMTMLDKSLQHAIYRFDFLGCIESNCGLRFPLSVDLLYKYRITSGPRVLKLPRGLEAIKKSFSLDSEITAILNDLQRLRITVANLSTLHASEDITYTTTALRHRLLLCTTAASNILNEACRLAALIYLTPALSCQTTYKGLLENLKTCLESIKTNPDMTRYEVAEFAFWLLFLGGAIARDDLNRSWFVANLCETATLLHVNDWDDVESVLMKFFWLEKLHKEPFLKIWKEVTMARNVIKWMGD</sequence>
<dbReference type="Pfam" id="PF11951">
    <property type="entry name" value="Fungal_trans_2"/>
    <property type="match status" value="2"/>
</dbReference>
<evidence type="ECO:0000313" key="2">
    <source>
        <dbReference type="Proteomes" id="UP000054321"/>
    </source>
</evidence>
<protein>
    <recommendedName>
        <fullName evidence="3">Transcription factor domain-containing protein</fullName>
    </recommendedName>
</protein>
<organism evidence="1 2">
    <name type="scientific">Oidiodendron maius (strain Zn)</name>
    <dbReference type="NCBI Taxonomy" id="913774"/>
    <lineage>
        <taxon>Eukaryota</taxon>
        <taxon>Fungi</taxon>
        <taxon>Dikarya</taxon>
        <taxon>Ascomycota</taxon>
        <taxon>Pezizomycotina</taxon>
        <taxon>Leotiomycetes</taxon>
        <taxon>Leotiomycetes incertae sedis</taxon>
        <taxon>Myxotrichaceae</taxon>
        <taxon>Oidiodendron</taxon>
    </lineage>
</organism>
<evidence type="ECO:0000313" key="1">
    <source>
        <dbReference type="EMBL" id="KIN03412.1"/>
    </source>
</evidence>
<proteinExistence type="predicted"/>
<dbReference type="PANTHER" id="PTHR37540:SF5">
    <property type="entry name" value="TRANSCRIPTION FACTOR DOMAIN-CONTAINING PROTEIN"/>
    <property type="match status" value="1"/>
</dbReference>
<keyword evidence="2" id="KW-1185">Reference proteome</keyword>
<dbReference type="EMBL" id="KN832873">
    <property type="protein sequence ID" value="KIN03412.1"/>
    <property type="molecule type" value="Genomic_DNA"/>
</dbReference>
<dbReference type="STRING" id="913774.A0A0C3HM33"/>
<reference evidence="2" key="2">
    <citation type="submission" date="2015-01" db="EMBL/GenBank/DDBJ databases">
        <title>Evolutionary Origins and Diversification of the Mycorrhizal Mutualists.</title>
        <authorList>
            <consortium name="DOE Joint Genome Institute"/>
            <consortium name="Mycorrhizal Genomics Consortium"/>
            <person name="Kohler A."/>
            <person name="Kuo A."/>
            <person name="Nagy L.G."/>
            <person name="Floudas D."/>
            <person name="Copeland A."/>
            <person name="Barry K.W."/>
            <person name="Cichocki N."/>
            <person name="Veneault-Fourrey C."/>
            <person name="LaButti K."/>
            <person name="Lindquist E.A."/>
            <person name="Lipzen A."/>
            <person name="Lundell T."/>
            <person name="Morin E."/>
            <person name="Murat C."/>
            <person name="Riley R."/>
            <person name="Ohm R."/>
            <person name="Sun H."/>
            <person name="Tunlid A."/>
            <person name="Henrissat B."/>
            <person name="Grigoriev I.V."/>
            <person name="Hibbett D.S."/>
            <person name="Martin F."/>
        </authorList>
    </citation>
    <scope>NUCLEOTIDE SEQUENCE [LARGE SCALE GENOMIC DNA]</scope>
    <source>
        <strain evidence="2">Zn</strain>
    </source>
</reference>
<dbReference type="InterPro" id="IPR021858">
    <property type="entry name" value="Fun_TF"/>
</dbReference>
<dbReference type="Proteomes" id="UP000054321">
    <property type="component" value="Unassembled WGS sequence"/>
</dbReference>
<dbReference type="HOGENOM" id="CLU_500672_0_0_1"/>
<dbReference type="InParanoid" id="A0A0C3HM33"/>
<evidence type="ECO:0008006" key="3">
    <source>
        <dbReference type="Google" id="ProtNLM"/>
    </source>
</evidence>